<evidence type="ECO:0000313" key="3">
    <source>
        <dbReference type="Proteomes" id="UP001138997"/>
    </source>
</evidence>
<comment type="caution">
    <text evidence="2">The sequence shown here is derived from an EMBL/GenBank/DDBJ whole genome shotgun (WGS) entry which is preliminary data.</text>
</comment>
<evidence type="ECO:0000256" key="1">
    <source>
        <dbReference type="SAM" id="MobiDB-lite"/>
    </source>
</evidence>
<gene>
    <name evidence="2" type="ORF">LR394_05490</name>
</gene>
<dbReference type="EMBL" id="JAJOMB010000002">
    <property type="protein sequence ID" value="MCD5310341.1"/>
    <property type="molecule type" value="Genomic_DNA"/>
</dbReference>
<feature type="compositionally biased region" description="Polar residues" evidence="1">
    <location>
        <begin position="52"/>
        <end position="64"/>
    </location>
</feature>
<dbReference type="RefSeq" id="WP_231439266.1">
    <property type="nucleotide sequence ID" value="NZ_JAJOMB010000002.1"/>
</dbReference>
<evidence type="ECO:0000313" key="2">
    <source>
        <dbReference type="EMBL" id="MCD5310341.1"/>
    </source>
</evidence>
<accession>A0A9X1NBP3</accession>
<reference evidence="2" key="1">
    <citation type="submission" date="2021-11" db="EMBL/GenBank/DDBJ databases">
        <title>Streptomyces corallinus and Kineosporia corallina sp. nov., two new coral-derived marine actinobacteria.</title>
        <authorList>
            <person name="Buangrab K."/>
            <person name="Sutthacheep M."/>
            <person name="Yeemin T."/>
            <person name="Harunari E."/>
            <person name="Igarashi Y."/>
            <person name="Sripreechasak P."/>
            <person name="Kanchanasin P."/>
            <person name="Tanasupawat S."/>
            <person name="Phongsopitanun W."/>
        </authorList>
    </citation>
    <scope>NUCLEOTIDE SEQUENCE</scope>
    <source>
        <strain evidence="2">JCM 31032</strain>
    </source>
</reference>
<name>A0A9X1NBP3_9ACTN</name>
<dbReference type="Proteomes" id="UP001138997">
    <property type="component" value="Unassembled WGS sequence"/>
</dbReference>
<sequence>MNVNALFAGWEEAFVTDMAGLRIDGIQESFRRGFAKSLDGQITLRDYERRPTGSSTPRKSCTST</sequence>
<feature type="region of interest" description="Disordered" evidence="1">
    <location>
        <begin position="45"/>
        <end position="64"/>
    </location>
</feature>
<proteinExistence type="predicted"/>
<dbReference type="AlphaFoldDB" id="A0A9X1NBP3"/>
<keyword evidence="3" id="KW-1185">Reference proteome</keyword>
<organism evidence="2 3">
    <name type="scientific">Kineosporia babensis</name>
    <dbReference type="NCBI Taxonomy" id="499548"/>
    <lineage>
        <taxon>Bacteria</taxon>
        <taxon>Bacillati</taxon>
        <taxon>Actinomycetota</taxon>
        <taxon>Actinomycetes</taxon>
        <taxon>Kineosporiales</taxon>
        <taxon>Kineosporiaceae</taxon>
        <taxon>Kineosporia</taxon>
    </lineage>
</organism>
<protein>
    <submittedName>
        <fullName evidence="2">Uncharacterized protein</fullName>
    </submittedName>
</protein>